<keyword evidence="1" id="KW-0732">Signal</keyword>
<evidence type="ECO:0008006" key="4">
    <source>
        <dbReference type="Google" id="ProtNLM"/>
    </source>
</evidence>
<evidence type="ECO:0000256" key="1">
    <source>
        <dbReference type="SAM" id="SignalP"/>
    </source>
</evidence>
<dbReference type="InterPro" id="IPR038081">
    <property type="entry name" value="CalX-like_sf"/>
</dbReference>
<dbReference type="Proteomes" id="UP000557307">
    <property type="component" value="Unassembled WGS sequence"/>
</dbReference>
<dbReference type="Gene3D" id="2.60.40.2030">
    <property type="match status" value="1"/>
</dbReference>
<feature type="signal peptide" evidence="1">
    <location>
        <begin position="1"/>
        <end position="21"/>
    </location>
</feature>
<dbReference type="InterPro" id="IPR025921">
    <property type="entry name" value="HmuY"/>
</dbReference>
<name>A0A840TKP8_9BACT</name>
<dbReference type="EMBL" id="JACHGF010000001">
    <property type="protein sequence ID" value="MBB5282132.1"/>
    <property type="molecule type" value="Genomic_DNA"/>
</dbReference>
<protein>
    <recommendedName>
        <fullName evidence="4">HmuY protein</fullName>
    </recommendedName>
</protein>
<dbReference type="Pfam" id="PF14064">
    <property type="entry name" value="HmuY"/>
    <property type="match status" value="1"/>
</dbReference>
<feature type="chain" id="PRO_5032596648" description="HmuY protein" evidence="1">
    <location>
        <begin position="22"/>
        <end position="462"/>
    </location>
</feature>
<comment type="caution">
    <text evidence="2">The sequence shown here is derived from an EMBL/GenBank/DDBJ whole genome shotgun (WGS) entry which is preliminary data.</text>
</comment>
<proteinExistence type="predicted"/>
<sequence length="462" mass="49239">MNKFFTTLLTISLLLFFNACKEEEVPLPDNLVEFESAEQGMEGTTKTLTVKVKLSRATDVAVPVAVQLTPSGVSYGTEFSTTPAATNNTLALTIPPGSDEAAFTITRADNVFLSGTEAINFQIQSAGTPVLVGPTSALAVKFTSIVSQGSSLRLNGGAGGTSAVNAVFVDFSNNKQSSVARAAWDLGFYAGSEYRVILNSMTGATAVAVNKTNLAQVTAADTVGVNFTLGFEPAHMALVDDVTGDLTKTVIAAVSATEADNKVYILSRGTSGATPKKELLKIRVLRSGAAGYTLQYAGLNETTFKTITVNKESTYNFNYVSLTTEGALEVEPPKDRWDIVWTGGLYKTALQPGVDIPYYFSDMVFINQRGGVQAAEVLTSSVSYDAFAESHLPGVTFSADRVVIGANWRTATMNATGVRTDRFYLVKDAAGNVYKLKFVNFASSDGGERGYPNIEYKLVKKG</sequence>
<keyword evidence="3" id="KW-1185">Reference proteome</keyword>
<organism evidence="2 3">
    <name type="scientific">Rhabdobacter roseus</name>
    <dbReference type="NCBI Taxonomy" id="1655419"/>
    <lineage>
        <taxon>Bacteria</taxon>
        <taxon>Pseudomonadati</taxon>
        <taxon>Bacteroidota</taxon>
        <taxon>Cytophagia</taxon>
        <taxon>Cytophagales</taxon>
        <taxon>Cytophagaceae</taxon>
        <taxon>Rhabdobacter</taxon>
    </lineage>
</organism>
<dbReference type="AlphaFoldDB" id="A0A840TKP8"/>
<dbReference type="CDD" id="cd12105">
    <property type="entry name" value="HmuY"/>
    <property type="match status" value="1"/>
</dbReference>
<dbReference type="RefSeq" id="WP_184169709.1">
    <property type="nucleotide sequence ID" value="NZ_JACHGF010000001.1"/>
</dbReference>
<evidence type="ECO:0000313" key="3">
    <source>
        <dbReference type="Proteomes" id="UP000557307"/>
    </source>
</evidence>
<reference evidence="2 3" key="1">
    <citation type="submission" date="2020-08" db="EMBL/GenBank/DDBJ databases">
        <title>Genomic Encyclopedia of Type Strains, Phase IV (KMG-IV): sequencing the most valuable type-strain genomes for metagenomic binning, comparative biology and taxonomic classification.</title>
        <authorList>
            <person name="Goeker M."/>
        </authorList>
    </citation>
    <scope>NUCLEOTIDE SEQUENCE [LARGE SCALE GENOMIC DNA]</scope>
    <source>
        <strain evidence="2 3">DSM 105074</strain>
    </source>
</reference>
<gene>
    <name evidence="2" type="ORF">HNQ92_000253</name>
</gene>
<accession>A0A840TKP8</accession>
<dbReference type="SUPFAM" id="SSF141072">
    <property type="entry name" value="CalX-like"/>
    <property type="match status" value="1"/>
</dbReference>
<evidence type="ECO:0000313" key="2">
    <source>
        <dbReference type="EMBL" id="MBB5282132.1"/>
    </source>
</evidence>